<keyword evidence="8 9" id="KW-0862">Zinc</keyword>
<proteinExistence type="inferred from homology"/>
<dbReference type="PANTHER" id="PTHR46986:SF1">
    <property type="entry name" value="ENDORIBONUCLEASE YBEY, CHLOROPLASTIC"/>
    <property type="match status" value="1"/>
</dbReference>
<dbReference type="Gene3D" id="3.40.390.30">
    <property type="entry name" value="Metalloproteases ('zincins'), catalytic domain"/>
    <property type="match status" value="1"/>
</dbReference>
<evidence type="ECO:0000313" key="10">
    <source>
        <dbReference type="EMBL" id="UUF05929.1"/>
    </source>
</evidence>
<dbReference type="GO" id="GO:0006364">
    <property type="term" value="P:rRNA processing"/>
    <property type="evidence" value="ECO:0007669"/>
    <property type="project" value="UniProtKB-UniRule"/>
</dbReference>
<dbReference type="GO" id="GO:0005737">
    <property type="term" value="C:cytoplasm"/>
    <property type="evidence" value="ECO:0007669"/>
    <property type="project" value="UniProtKB-SubCell"/>
</dbReference>
<accession>A0A9Q9FIW5</accession>
<comment type="cofactor">
    <cofactor evidence="9">
        <name>Zn(2+)</name>
        <dbReference type="ChEBI" id="CHEBI:29105"/>
    </cofactor>
    <text evidence="9">Binds 1 zinc ion.</text>
</comment>
<dbReference type="PANTHER" id="PTHR46986">
    <property type="entry name" value="ENDORIBONUCLEASE YBEY, CHLOROPLASTIC"/>
    <property type="match status" value="1"/>
</dbReference>
<keyword evidence="9" id="KW-0963">Cytoplasm</keyword>
<dbReference type="InterPro" id="IPR023091">
    <property type="entry name" value="MetalPrtase_cat_dom_sf_prd"/>
</dbReference>
<dbReference type="RefSeq" id="WP_055241222.1">
    <property type="nucleotide sequence ID" value="NZ_CP071249.1"/>
</dbReference>
<evidence type="ECO:0000313" key="12">
    <source>
        <dbReference type="Proteomes" id="UP001058016"/>
    </source>
</evidence>
<evidence type="ECO:0000313" key="13">
    <source>
        <dbReference type="Proteomes" id="UP001058072"/>
    </source>
</evidence>
<keyword evidence="12" id="KW-1185">Reference proteome</keyword>
<evidence type="ECO:0000256" key="1">
    <source>
        <dbReference type="ARBA" id="ARBA00010875"/>
    </source>
</evidence>
<keyword evidence="4 9" id="KW-0540">Nuclease</keyword>
<protein>
    <recommendedName>
        <fullName evidence="9">Endoribonuclease YbeY</fullName>
        <ecNumber evidence="9">3.1.-.-</ecNumber>
    </recommendedName>
</protein>
<evidence type="ECO:0000256" key="7">
    <source>
        <dbReference type="ARBA" id="ARBA00022801"/>
    </source>
</evidence>
<dbReference type="GO" id="GO:0008270">
    <property type="term" value="F:zinc ion binding"/>
    <property type="evidence" value="ECO:0007669"/>
    <property type="project" value="UniProtKB-UniRule"/>
</dbReference>
<feature type="binding site" evidence="9">
    <location>
        <position position="133"/>
    </location>
    <ligand>
        <name>Zn(2+)</name>
        <dbReference type="ChEBI" id="CHEBI:29105"/>
        <note>catalytic</note>
    </ligand>
</feature>
<organism evidence="11 13">
    <name type="scientific">Turicibacter bilis</name>
    <dbReference type="NCBI Taxonomy" id="2735723"/>
    <lineage>
        <taxon>Bacteria</taxon>
        <taxon>Bacillati</taxon>
        <taxon>Bacillota</taxon>
        <taxon>Erysipelotrichia</taxon>
        <taxon>Erysipelotrichales</taxon>
        <taxon>Turicibacteraceae</taxon>
        <taxon>Turicibacter</taxon>
    </lineage>
</organism>
<sequence length="157" mass="18164">MGVDIQFYNQTSESVETYEAMITTVVNETIKQENLTNEMLECSFIFVDNEQIREINANYRQKDAVTDVITFAIEDEMPGEIKIQGIPMPRMLGDVFISLPRTREQAERYGHSFERELSFLAVHGCLHLLGYDHIEPEEEKIMFGKQEDVLNALGIRR</sequence>
<dbReference type="Proteomes" id="UP001058072">
    <property type="component" value="Chromosome"/>
</dbReference>
<comment type="subcellular location">
    <subcellularLocation>
        <location evidence="9">Cytoplasm</location>
    </subcellularLocation>
</comment>
<evidence type="ECO:0000256" key="2">
    <source>
        <dbReference type="ARBA" id="ARBA00022517"/>
    </source>
</evidence>
<evidence type="ECO:0000256" key="9">
    <source>
        <dbReference type="HAMAP-Rule" id="MF_00009"/>
    </source>
</evidence>
<dbReference type="HAMAP" id="MF_00009">
    <property type="entry name" value="Endoribonucl_YbeY"/>
    <property type="match status" value="1"/>
</dbReference>
<feature type="binding site" evidence="9">
    <location>
        <position position="123"/>
    </location>
    <ligand>
        <name>Zn(2+)</name>
        <dbReference type="ChEBI" id="CHEBI:29105"/>
        <note>catalytic</note>
    </ligand>
</feature>
<evidence type="ECO:0000256" key="6">
    <source>
        <dbReference type="ARBA" id="ARBA00022759"/>
    </source>
</evidence>
<dbReference type="EC" id="3.1.-.-" evidence="9"/>
<dbReference type="InterPro" id="IPR020549">
    <property type="entry name" value="YbeY_CS"/>
</dbReference>
<dbReference type="EMBL" id="CP071250">
    <property type="protein sequence ID" value="UUF08624.1"/>
    <property type="molecule type" value="Genomic_DNA"/>
</dbReference>
<evidence type="ECO:0000256" key="3">
    <source>
        <dbReference type="ARBA" id="ARBA00022552"/>
    </source>
</evidence>
<dbReference type="AlphaFoldDB" id="A0A9Q9FIW5"/>
<dbReference type="GO" id="GO:0004521">
    <property type="term" value="F:RNA endonuclease activity"/>
    <property type="evidence" value="ECO:0007669"/>
    <property type="project" value="UniProtKB-UniRule"/>
</dbReference>
<keyword evidence="6 9" id="KW-0255">Endonuclease</keyword>
<dbReference type="NCBIfam" id="TIGR00043">
    <property type="entry name" value="rRNA maturation RNase YbeY"/>
    <property type="match status" value="1"/>
</dbReference>
<keyword evidence="7 9" id="KW-0378">Hydrolase</keyword>
<gene>
    <name evidence="9 11" type="primary">ybeY</name>
    <name evidence="10" type="ORF">J0J69_12990</name>
    <name evidence="11" type="ORF">J0J70_00955</name>
</gene>
<evidence type="ECO:0000256" key="8">
    <source>
        <dbReference type="ARBA" id="ARBA00022833"/>
    </source>
</evidence>
<evidence type="ECO:0000313" key="11">
    <source>
        <dbReference type="EMBL" id="UUF08624.1"/>
    </source>
</evidence>
<reference evidence="11 12" key="1">
    <citation type="submission" date="2021-03" db="EMBL/GenBank/DDBJ databases">
        <title>Comparative Genomics and Metabolomics in the genus Turicibacter.</title>
        <authorList>
            <person name="Maki J."/>
            <person name="Looft T."/>
        </authorList>
    </citation>
    <scope>NUCLEOTIDE SEQUENCE</scope>
    <source>
        <strain evidence="11">ISU324</strain>
        <strain evidence="10 12">MMM721</strain>
    </source>
</reference>
<comment type="similarity">
    <text evidence="1 9">Belongs to the endoribonuclease YbeY family.</text>
</comment>
<dbReference type="PROSITE" id="PS01306">
    <property type="entry name" value="UPF0054"/>
    <property type="match status" value="1"/>
</dbReference>
<dbReference type="InterPro" id="IPR002036">
    <property type="entry name" value="YbeY"/>
</dbReference>
<feature type="binding site" evidence="9">
    <location>
        <position position="127"/>
    </location>
    <ligand>
        <name>Zn(2+)</name>
        <dbReference type="ChEBI" id="CHEBI:29105"/>
        <note>catalytic</note>
    </ligand>
</feature>
<dbReference type="EMBL" id="CP071249">
    <property type="protein sequence ID" value="UUF05929.1"/>
    <property type="molecule type" value="Genomic_DNA"/>
</dbReference>
<keyword evidence="5 9" id="KW-0479">Metal-binding</keyword>
<dbReference type="GO" id="GO:0004222">
    <property type="term" value="F:metalloendopeptidase activity"/>
    <property type="evidence" value="ECO:0007669"/>
    <property type="project" value="InterPro"/>
</dbReference>
<comment type="function">
    <text evidence="9">Single strand-specific metallo-endoribonuclease involved in late-stage 70S ribosome quality control and in maturation of the 3' terminus of the 16S rRNA.</text>
</comment>
<keyword evidence="2 9" id="KW-0690">Ribosome biogenesis</keyword>
<evidence type="ECO:0000256" key="5">
    <source>
        <dbReference type="ARBA" id="ARBA00022723"/>
    </source>
</evidence>
<dbReference type="SUPFAM" id="SSF55486">
    <property type="entry name" value="Metalloproteases ('zincins'), catalytic domain"/>
    <property type="match status" value="1"/>
</dbReference>
<keyword evidence="3 9" id="KW-0698">rRNA processing</keyword>
<name>A0A9Q9FIW5_9FIRM</name>
<dbReference type="Proteomes" id="UP001058016">
    <property type="component" value="Chromosome"/>
</dbReference>
<dbReference type="Pfam" id="PF02130">
    <property type="entry name" value="YbeY"/>
    <property type="match status" value="1"/>
</dbReference>
<evidence type="ECO:0000256" key="4">
    <source>
        <dbReference type="ARBA" id="ARBA00022722"/>
    </source>
</evidence>